<evidence type="ECO:0000259" key="9">
    <source>
        <dbReference type="SMART" id="SM00363"/>
    </source>
</evidence>
<evidence type="ECO:0000256" key="7">
    <source>
        <dbReference type="HAMAP-Rule" id="MF_01306"/>
    </source>
</evidence>
<keyword evidence="3 7" id="KW-0694">RNA-binding</keyword>
<dbReference type="InterPro" id="IPR022801">
    <property type="entry name" value="Ribosomal_uS4"/>
</dbReference>
<feature type="compositionally biased region" description="Gly residues" evidence="8">
    <location>
        <begin position="224"/>
        <end position="238"/>
    </location>
</feature>
<keyword evidence="12" id="KW-1185">Reference proteome</keyword>
<dbReference type="PROSITE" id="PS00632">
    <property type="entry name" value="RIBOSOMAL_S4"/>
    <property type="match status" value="1"/>
</dbReference>
<dbReference type="GO" id="GO:0006412">
    <property type="term" value="P:translation"/>
    <property type="evidence" value="ECO:0007669"/>
    <property type="project" value="UniProtKB-UniRule"/>
</dbReference>
<evidence type="ECO:0000256" key="5">
    <source>
        <dbReference type="ARBA" id="ARBA00023274"/>
    </source>
</evidence>
<evidence type="ECO:0000256" key="4">
    <source>
        <dbReference type="ARBA" id="ARBA00022980"/>
    </source>
</evidence>
<feature type="compositionally biased region" description="Gly residues" evidence="8">
    <location>
        <begin position="252"/>
        <end position="263"/>
    </location>
</feature>
<dbReference type="NCBIfam" id="NF003139">
    <property type="entry name" value="PRK04051.1"/>
    <property type="match status" value="1"/>
</dbReference>
<dbReference type="GO" id="GO:0003735">
    <property type="term" value="F:structural constituent of ribosome"/>
    <property type="evidence" value="ECO:0007669"/>
    <property type="project" value="InterPro"/>
</dbReference>
<dbReference type="Pfam" id="PF01479">
    <property type="entry name" value="S4"/>
    <property type="match status" value="1"/>
</dbReference>
<reference evidence="11 12" key="1">
    <citation type="submission" date="2023-07" db="EMBL/GenBank/DDBJ databases">
        <title>Closed genome sequence of Methanosarcinaceae archaeon Am2.</title>
        <authorList>
            <person name="Poehlein A."/>
            <person name="Protasov E."/>
            <person name="Platt K."/>
            <person name="Reeh H."/>
            <person name="Daniel R."/>
            <person name="Brune A."/>
        </authorList>
    </citation>
    <scope>NUCLEOTIDE SEQUENCE [LARGE SCALE GENOMIC DNA]</scope>
    <source>
        <strain evidence="11 12">Am2</strain>
    </source>
</reference>
<accession>A0AA96V6D6</accession>
<dbReference type="InterPro" id="IPR001912">
    <property type="entry name" value="Ribosomal_uS4_N"/>
</dbReference>
<feature type="region of interest" description="Disordered" evidence="8">
    <location>
        <begin position="189"/>
        <end position="263"/>
    </location>
</feature>
<feature type="domain" description="Small ribosomal subunit protein uS4 N-terminal" evidence="10">
    <location>
        <begin position="2"/>
        <end position="109"/>
    </location>
</feature>
<evidence type="ECO:0000313" key="11">
    <source>
        <dbReference type="EMBL" id="WNY27519.1"/>
    </source>
</evidence>
<comment type="function">
    <text evidence="7">One of the primary rRNA binding proteins, it binds directly to 16S rRNA where it nucleates assembly of the body of the 30S subunit.</text>
</comment>
<comment type="similarity">
    <text evidence="1 7">Belongs to the universal ribosomal protein uS4 family.</text>
</comment>
<dbReference type="InterPro" id="IPR002942">
    <property type="entry name" value="S4_RNA-bd"/>
</dbReference>
<evidence type="ECO:0000256" key="2">
    <source>
        <dbReference type="ARBA" id="ARBA00022730"/>
    </source>
</evidence>
<dbReference type="SMART" id="SM01390">
    <property type="entry name" value="Ribosomal_S4"/>
    <property type="match status" value="1"/>
</dbReference>
<dbReference type="PANTHER" id="PTHR11831:SF5">
    <property type="entry name" value="40S RIBOSOMAL PROTEIN S9"/>
    <property type="match status" value="1"/>
</dbReference>
<keyword evidence="2 7" id="KW-0699">rRNA-binding</keyword>
<dbReference type="SMART" id="SM00363">
    <property type="entry name" value="S4"/>
    <property type="match status" value="1"/>
</dbReference>
<dbReference type="InterPro" id="IPR036986">
    <property type="entry name" value="S4_RNA-bd_sf"/>
</dbReference>
<dbReference type="CDD" id="cd00165">
    <property type="entry name" value="S4"/>
    <property type="match status" value="1"/>
</dbReference>
<dbReference type="InterPro" id="IPR018079">
    <property type="entry name" value="Ribosomal_uS4_CS"/>
</dbReference>
<dbReference type="HAMAP" id="MF_01306_A">
    <property type="entry name" value="Ribosomal_uS4_A"/>
    <property type="match status" value="1"/>
</dbReference>
<dbReference type="SUPFAM" id="SSF55174">
    <property type="entry name" value="Alpha-L RNA-binding motif"/>
    <property type="match status" value="1"/>
</dbReference>
<evidence type="ECO:0000256" key="6">
    <source>
        <dbReference type="ARBA" id="ARBA00025813"/>
    </source>
</evidence>
<dbReference type="Gene3D" id="3.10.290.10">
    <property type="entry name" value="RNA-binding S4 domain"/>
    <property type="match status" value="1"/>
</dbReference>
<dbReference type="FunFam" id="3.10.290.10:FF:000026">
    <property type="entry name" value="30S ribosomal protein S4"/>
    <property type="match status" value="1"/>
</dbReference>
<evidence type="ECO:0000256" key="3">
    <source>
        <dbReference type="ARBA" id="ARBA00022884"/>
    </source>
</evidence>
<name>A0AA96V6D6_9EURY</name>
<evidence type="ECO:0000256" key="8">
    <source>
        <dbReference type="SAM" id="MobiDB-lite"/>
    </source>
</evidence>
<dbReference type="PANTHER" id="PTHR11831">
    <property type="entry name" value="30S 40S RIBOSOMAL PROTEIN"/>
    <property type="match status" value="1"/>
</dbReference>
<dbReference type="GO" id="GO:0015935">
    <property type="term" value="C:small ribosomal subunit"/>
    <property type="evidence" value="ECO:0007669"/>
    <property type="project" value="InterPro"/>
</dbReference>
<keyword evidence="5 7" id="KW-0687">Ribonucleoprotein</keyword>
<evidence type="ECO:0000313" key="12">
    <source>
        <dbReference type="Proteomes" id="UP001304970"/>
    </source>
</evidence>
<dbReference type="Proteomes" id="UP001304970">
    <property type="component" value="Chromosome"/>
</dbReference>
<feature type="compositionally biased region" description="Low complexity" evidence="8">
    <location>
        <begin position="239"/>
        <end position="251"/>
    </location>
</feature>
<dbReference type="InterPro" id="IPR005710">
    <property type="entry name" value="Ribosomal_uS4_euk/arc"/>
</dbReference>
<dbReference type="PROSITE" id="PS50889">
    <property type="entry name" value="S4"/>
    <property type="match status" value="1"/>
</dbReference>
<comment type="subunit">
    <text evidence="6 7">Part of the 30S ribosomal subunit. Contacts protein S5. The interaction surface between S4 and S5 is involved in control of translational fidelity.</text>
</comment>
<dbReference type="AlphaFoldDB" id="A0AA96V6D6"/>
<dbReference type="GO" id="GO:0042274">
    <property type="term" value="P:ribosomal small subunit biogenesis"/>
    <property type="evidence" value="ECO:0007669"/>
    <property type="project" value="TreeGrafter"/>
</dbReference>
<gene>
    <name evidence="7" type="primary">rps4</name>
    <name evidence="11" type="ORF">MsAm2_13200</name>
</gene>
<evidence type="ECO:0000259" key="10">
    <source>
        <dbReference type="SMART" id="SM01390"/>
    </source>
</evidence>
<feature type="domain" description="RNA-binding S4" evidence="9">
    <location>
        <begin position="110"/>
        <end position="174"/>
    </location>
</feature>
<dbReference type="NCBIfam" id="TIGR01018">
    <property type="entry name" value="uS4_arch"/>
    <property type="match status" value="1"/>
</dbReference>
<sequence length="263" mass="28345">MVYPGKKHKTYETPNHPWQEARMAGEVELIKAYGLRNKREVWKAESSLRKYRSDAMNLLAHLAASEGDLKGNAKTEADQILGRLIRYGILKPDSEIDDILGLKPENILERRLQTQVLRLGLARTVLQSRQFITHGHIAINGRRATIPSMLISKEDEMNIAYYGESPLTTESHPERPVQIASSIADGVTLRTAAENNKKARTQGNDGKKGGRKSGPGGRPPRGNAPGGAPRGNAPGGAPRGNAPGGAPRSGSGPKGGASGNRRN</sequence>
<protein>
    <recommendedName>
        <fullName evidence="7">Small ribosomal subunit protein uS4</fullName>
    </recommendedName>
</protein>
<dbReference type="EMBL" id="CP131061">
    <property type="protein sequence ID" value="WNY27519.1"/>
    <property type="molecule type" value="Genomic_DNA"/>
</dbReference>
<dbReference type="GO" id="GO:0019843">
    <property type="term" value="F:rRNA binding"/>
    <property type="evidence" value="ECO:0007669"/>
    <property type="project" value="UniProtKB-UniRule"/>
</dbReference>
<comment type="function">
    <text evidence="7">With S5 and S12 plays an important role in translational accuracy.</text>
</comment>
<dbReference type="InterPro" id="IPR022802">
    <property type="entry name" value="Ribosomal_uS4_arc"/>
</dbReference>
<evidence type="ECO:0000256" key="1">
    <source>
        <dbReference type="ARBA" id="ARBA00007465"/>
    </source>
</evidence>
<keyword evidence="4 7" id="KW-0689">Ribosomal protein</keyword>
<proteinExistence type="inferred from homology"/>
<organism evidence="11 12">
    <name type="scientific">Methanolapillus ohkumae</name>
    <dbReference type="NCBI Taxonomy" id="3028298"/>
    <lineage>
        <taxon>Archaea</taxon>
        <taxon>Methanobacteriati</taxon>
        <taxon>Methanobacteriota</taxon>
        <taxon>Stenosarchaea group</taxon>
        <taxon>Methanomicrobia</taxon>
        <taxon>Methanosarcinales</taxon>
        <taxon>Methanosarcinaceae</taxon>
        <taxon>Methanolapillus</taxon>
    </lineage>
</organism>